<dbReference type="EMBL" id="MRCG01000017">
    <property type="protein sequence ID" value="OKH45356.1"/>
    <property type="molecule type" value="Genomic_DNA"/>
</dbReference>
<dbReference type="AlphaFoldDB" id="A0A1U7J0Q1"/>
<feature type="transmembrane region" description="Helical" evidence="1">
    <location>
        <begin position="78"/>
        <end position="98"/>
    </location>
</feature>
<evidence type="ECO:0000313" key="3">
    <source>
        <dbReference type="Proteomes" id="UP000185557"/>
    </source>
</evidence>
<keyword evidence="3" id="KW-1185">Reference proteome</keyword>
<name>A0A1U7J0Q1_9CYAN</name>
<proteinExistence type="predicted"/>
<comment type="caution">
    <text evidence="2">The sequence shown here is derived from an EMBL/GenBank/DDBJ whole genome shotgun (WGS) entry which is preliminary data.</text>
</comment>
<protein>
    <submittedName>
        <fullName evidence="2">Uncharacterized protein</fullName>
    </submittedName>
</protein>
<organism evidence="2 3">
    <name type="scientific">Phormidium tenue NIES-30</name>
    <dbReference type="NCBI Taxonomy" id="549789"/>
    <lineage>
        <taxon>Bacteria</taxon>
        <taxon>Bacillati</taxon>
        <taxon>Cyanobacteriota</taxon>
        <taxon>Cyanophyceae</taxon>
        <taxon>Oscillatoriophycideae</taxon>
        <taxon>Oscillatoriales</taxon>
        <taxon>Oscillatoriaceae</taxon>
        <taxon>Phormidium</taxon>
    </lineage>
</organism>
<dbReference type="RefSeq" id="WP_073610164.1">
    <property type="nucleotide sequence ID" value="NZ_MRCG01000017.1"/>
</dbReference>
<evidence type="ECO:0000256" key="1">
    <source>
        <dbReference type="SAM" id="Phobius"/>
    </source>
</evidence>
<keyword evidence="1" id="KW-1133">Transmembrane helix</keyword>
<feature type="transmembrane region" description="Helical" evidence="1">
    <location>
        <begin position="110"/>
        <end position="130"/>
    </location>
</feature>
<keyword evidence="1" id="KW-0812">Transmembrane</keyword>
<feature type="transmembrane region" description="Helical" evidence="1">
    <location>
        <begin position="12"/>
        <end position="29"/>
    </location>
</feature>
<reference evidence="2 3" key="1">
    <citation type="submission" date="2016-11" db="EMBL/GenBank/DDBJ databases">
        <title>Draft Genome Sequences of Nine Cyanobacterial Strains from Diverse Habitats.</title>
        <authorList>
            <person name="Zhu T."/>
            <person name="Hou S."/>
            <person name="Lu X."/>
            <person name="Hess W.R."/>
        </authorList>
    </citation>
    <scope>NUCLEOTIDE SEQUENCE [LARGE SCALE GENOMIC DNA]</scope>
    <source>
        <strain evidence="2 3">NIES-30</strain>
    </source>
</reference>
<accession>A0A1U7J0Q1</accession>
<keyword evidence="1" id="KW-0472">Membrane</keyword>
<dbReference type="Proteomes" id="UP000185557">
    <property type="component" value="Unassembled WGS sequence"/>
</dbReference>
<evidence type="ECO:0000313" key="2">
    <source>
        <dbReference type="EMBL" id="OKH45356.1"/>
    </source>
</evidence>
<feature type="transmembrane region" description="Helical" evidence="1">
    <location>
        <begin position="49"/>
        <end position="66"/>
    </location>
</feature>
<sequence>MPAPKFLRQAAIALIGFEVGLAFAYLALIGLRGEAGPFDFDGLRSLPSWLQAILLSAIGLLCVGLLRHRRPMSKPSWLLPSTLALLCFFGAVDELLKFHLTLGQVDWKLIYLSLLMAIVVLGFRDLVWLWRTHRLTVLWGLAGLVIFLLGGFGAELAKDAIAPALSTRFSSETVFVIEHLRITLEELAELLGETIILYAIACFAQQVLPSQTQRLKHP</sequence>
<feature type="transmembrane region" description="Helical" evidence="1">
    <location>
        <begin position="137"/>
        <end position="157"/>
    </location>
</feature>
<gene>
    <name evidence="2" type="ORF">NIES30_19715</name>
</gene>
<dbReference type="OrthoDB" id="455488at2"/>